<proteinExistence type="predicted"/>
<dbReference type="OrthoDB" id="7902892at2759"/>
<dbReference type="AlphaFoldDB" id="A0A4Y2ECC4"/>
<evidence type="ECO:0000259" key="1">
    <source>
        <dbReference type="Pfam" id="PF16087"/>
    </source>
</evidence>
<evidence type="ECO:0000313" key="2">
    <source>
        <dbReference type="EMBL" id="GBM26571.1"/>
    </source>
</evidence>
<evidence type="ECO:0000313" key="3">
    <source>
        <dbReference type="Proteomes" id="UP000499080"/>
    </source>
</evidence>
<dbReference type="Pfam" id="PF16087">
    <property type="entry name" value="DUF4817"/>
    <property type="match status" value="1"/>
</dbReference>
<protein>
    <recommendedName>
        <fullName evidence="1">DUF4817 domain-containing protein</fullName>
    </recommendedName>
</protein>
<keyword evidence="3" id="KW-1185">Reference proteome</keyword>
<dbReference type="InterPro" id="IPR032135">
    <property type="entry name" value="DUF4817"/>
</dbReference>
<organism evidence="2 3">
    <name type="scientific">Araneus ventricosus</name>
    <name type="common">Orbweaver spider</name>
    <name type="synonym">Epeira ventricosa</name>
    <dbReference type="NCBI Taxonomy" id="182803"/>
    <lineage>
        <taxon>Eukaryota</taxon>
        <taxon>Metazoa</taxon>
        <taxon>Ecdysozoa</taxon>
        <taxon>Arthropoda</taxon>
        <taxon>Chelicerata</taxon>
        <taxon>Arachnida</taxon>
        <taxon>Araneae</taxon>
        <taxon>Araneomorphae</taxon>
        <taxon>Entelegynae</taxon>
        <taxon>Araneoidea</taxon>
        <taxon>Araneidae</taxon>
        <taxon>Araneus</taxon>
    </lineage>
</organism>
<comment type="caution">
    <text evidence="2">The sequence shown here is derived from an EMBL/GenBank/DDBJ whole genome shotgun (WGS) entry which is preliminary data.</text>
</comment>
<dbReference type="Proteomes" id="UP000499080">
    <property type="component" value="Unassembled WGS sequence"/>
</dbReference>
<feature type="domain" description="DUF4817" evidence="1">
    <location>
        <begin position="7"/>
        <end position="59"/>
    </location>
</feature>
<name>A0A4Y2ECC4_ARAVE</name>
<dbReference type="PANTHER" id="PTHR47326:SF1">
    <property type="entry name" value="HTH PSQ-TYPE DOMAIN-CONTAINING PROTEIN"/>
    <property type="match status" value="1"/>
</dbReference>
<reference evidence="2 3" key="1">
    <citation type="journal article" date="2019" name="Sci. Rep.">
        <title>Orb-weaving spider Araneus ventricosus genome elucidates the spidroin gene catalogue.</title>
        <authorList>
            <person name="Kono N."/>
            <person name="Nakamura H."/>
            <person name="Ohtoshi R."/>
            <person name="Moran D.A.P."/>
            <person name="Shinohara A."/>
            <person name="Yoshida Y."/>
            <person name="Fujiwara M."/>
            <person name="Mori M."/>
            <person name="Tomita M."/>
            <person name="Arakawa K."/>
        </authorList>
    </citation>
    <scope>NUCLEOTIDE SEQUENCE [LARGE SCALE GENOMIC DNA]</scope>
</reference>
<dbReference type="PANTHER" id="PTHR47326">
    <property type="entry name" value="TRANSPOSABLE ELEMENT TC3 TRANSPOSASE-LIKE PROTEIN"/>
    <property type="match status" value="1"/>
</dbReference>
<gene>
    <name evidence="2" type="ORF">AVEN_1175_1</name>
</gene>
<dbReference type="EMBL" id="BGPR01000563">
    <property type="protein sequence ID" value="GBM26571.1"/>
    <property type="molecule type" value="Genomic_DNA"/>
</dbReference>
<accession>A0A4Y2ECC4</accession>
<sequence>MELFSKNEYCEMILLYGECGRKARLAARLYQQRFPAGPHPSHITILEVVKRKRETGCVTSRPRSVRPVKLGRQVQPEDVLSFAFTYPTSSPREISQNCGLSKSRVWNLSRHYWTCSLDTFYLVQHWNEPDIGSGNILGRYSVDG</sequence>